<proteinExistence type="predicted"/>
<name>A0ACB7G7F4_MANES</name>
<keyword evidence="2" id="KW-1185">Reference proteome</keyword>
<sequence>MNRFLFCCVLLAIRTSLVRVLFLFFISIGVVIVLSSILVDDKISVIAILGRVWYLIRLAEVCHS</sequence>
<dbReference type="EMBL" id="CM004402">
    <property type="protein sequence ID" value="KAG8635759.1"/>
    <property type="molecule type" value="Genomic_DNA"/>
</dbReference>
<organism evidence="1 2">
    <name type="scientific">Manihot esculenta</name>
    <name type="common">Cassava</name>
    <name type="synonym">Jatropha manihot</name>
    <dbReference type="NCBI Taxonomy" id="3983"/>
    <lineage>
        <taxon>Eukaryota</taxon>
        <taxon>Viridiplantae</taxon>
        <taxon>Streptophyta</taxon>
        <taxon>Embryophyta</taxon>
        <taxon>Tracheophyta</taxon>
        <taxon>Spermatophyta</taxon>
        <taxon>Magnoliopsida</taxon>
        <taxon>eudicotyledons</taxon>
        <taxon>Gunneridae</taxon>
        <taxon>Pentapetalae</taxon>
        <taxon>rosids</taxon>
        <taxon>fabids</taxon>
        <taxon>Malpighiales</taxon>
        <taxon>Euphorbiaceae</taxon>
        <taxon>Crotonoideae</taxon>
        <taxon>Manihoteae</taxon>
        <taxon>Manihot</taxon>
    </lineage>
</organism>
<accession>A0ACB7G7F4</accession>
<gene>
    <name evidence="1" type="ORF">MANES_16G062701v8</name>
</gene>
<dbReference type="Proteomes" id="UP000091857">
    <property type="component" value="Chromosome 16"/>
</dbReference>
<evidence type="ECO:0000313" key="2">
    <source>
        <dbReference type="Proteomes" id="UP000091857"/>
    </source>
</evidence>
<comment type="caution">
    <text evidence="1">The sequence shown here is derived from an EMBL/GenBank/DDBJ whole genome shotgun (WGS) entry which is preliminary data.</text>
</comment>
<reference evidence="2" key="1">
    <citation type="journal article" date="2016" name="Nat. Biotechnol.">
        <title>Sequencing wild and cultivated cassava and related species reveals extensive interspecific hybridization and genetic diversity.</title>
        <authorList>
            <person name="Bredeson J.V."/>
            <person name="Lyons J.B."/>
            <person name="Prochnik S.E."/>
            <person name="Wu G.A."/>
            <person name="Ha C.M."/>
            <person name="Edsinger-Gonzales E."/>
            <person name="Grimwood J."/>
            <person name="Schmutz J."/>
            <person name="Rabbi I.Y."/>
            <person name="Egesi C."/>
            <person name="Nauluvula P."/>
            <person name="Lebot V."/>
            <person name="Ndunguru J."/>
            <person name="Mkamilo G."/>
            <person name="Bart R.S."/>
            <person name="Setter T.L."/>
            <person name="Gleadow R.M."/>
            <person name="Kulakow P."/>
            <person name="Ferguson M.E."/>
            <person name="Rounsley S."/>
            <person name="Rokhsar D.S."/>
        </authorList>
    </citation>
    <scope>NUCLEOTIDE SEQUENCE [LARGE SCALE GENOMIC DNA]</scope>
    <source>
        <strain evidence="2">cv. AM560-2</strain>
    </source>
</reference>
<evidence type="ECO:0000313" key="1">
    <source>
        <dbReference type="EMBL" id="KAG8635759.1"/>
    </source>
</evidence>
<protein>
    <submittedName>
        <fullName evidence="1">Uncharacterized protein</fullName>
    </submittedName>
</protein>